<accession>A0A485K7B2</accession>
<dbReference type="InterPro" id="IPR056866">
    <property type="entry name" value="Znf_WRKY19"/>
</dbReference>
<dbReference type="PANTHER" id="PTHR31827">
    <property type="entry name" value="EMB|CAB89363.1"/>
    <property type="match status" value="1"/>
</dbReference>
<feature type="region of interest" description="Disordered" evidence="2">
    <location>
        <begin position="361"/>
        <end position="383"/>
    </location>
</feature>
<evidence type="ECO:0000313" key="6">
    <source>
        <dbReference type="Proteomes" id="UP000332933"/>
    </source>
</evidence>
<reference evidence="5 6" key="1">
    <citation type="submission" date="2019-03" db="EMBL/GenBank/DDBJ databases">
        <authorList>
            <person name="Gaulin E."/>
            <person name="Dumas B."/>
        </authorList>
    </citation>
    <scope>NUCLEOTIDE SEQUENCE [LARGE SCALE GENOMIC DNA]</scope>
    <source>
        <strain evidence="5">CBS 568.67</strain>
    </source>
</reference>
<dbReference type="Proteomes" id="UP000332933">
    <property type="component" value="Unassembled WGS sequence"/>
</dbReference>
<evidence type="ECO:0000313" key="4">
    <source>
        <dbReference type="EMBL" id="KAF0719203.1"/>
    </source>
</evidence>
<feature type="coiled-coil region" evidence="1">
    <location>
        <begin position="114"/>
        <end position="141"/>
    </location>
</feature>
<keyword evidence="6" id="KW-1185">Reference proteome</keyword>
<dbReference type="EMBL" id="CAADRA010000085">
    <property type="protein sequence ID" value="VFT78425.1"/>
    <property type="molecule type" value="Genomic_DNA"/>
</dbReference>
<evidence type="ECO:0000256" key="2">
    <source>
        <dbReference type="SAM" id="MobiDB-lite"/>
    </source>
</evidence>
<evidence type="ECO:0000259" key="3">
    <source>
        <dbReference type="Pfam" id="PF24906"/>
    </source>
</evidence>
<sequence>MPAAAETQTIPRSADSPPSIKMIGPTHVTKEGMTTSVDCNTSERMADESSSPHIILDWDVAGKAEPSSPTPPSTKDDDGDRFLPLETVMDNTARSMYSIVKSHLDHCNAVPTSSGALRRALDRANQRIRDLEAENARLRREGGTDSPRLDGLLQQATVQHVDDLRHELAALQQSQGSSSGDGWSYAVMMELARVDARIVQLKSILQQHEASPDDNAAVWHSICIASETRLQRLKMDLHLAEQKVVEYKASVAEHVLAQLHQVHATLAADDGGGGGSMMDTDSLSDEYTRRHKFRKCTVPDCQKGVRSRGLCKGHGGGKRCEEPGCMKSNQGGGYCIAHGGGRRCAIDGCKNAAQIRGFCKSHKERSDDGGDDDDERVAAMMEG</sequence>
<feature type="region of interest" description="Disordered" evidence="2">
    <location>
        <begin position="1"/>
        <end position="51"/>
    </location>
</feature>
<evidence type="ECO:0000313" key="5">
    <source>
        <dbReference type="EMBL" id="VFT78425.1"/>
    </source>
</evidence>
<name>A0A485K7B2_9STRA</name>
<feature type="domain" description="WRKY19-like zinc finger" evidence="3">
    <location>
        <begin position="294"/>
        <end position="316"/>
    </location>
</feature>
<dbReference type="PANTHER" id="PTHR31827:SF1">
    <property type="entry name" value="EMB|CAB89363.1"/>
    <property type="match status" value="1"/>
</dbReference>
<dbReference type="AlphaFoldDB" id="A0A485K7B2"/>
<evidence type="ECO:0000256" key="1">
    <source>
        <dbReference type="SAM" id="Coils"/>
    </source>
</evidence>
<organism evidence="5 6">
    <name type="scientific">Aphanomyces stellatus</name>
    <dbReference type="NCBI Taxonomy" id="120398"/>
    <lineage>
        <taxon>Eukaryota</taxon>
        <taxon>Sar</taxon>
        <taxon>Stramenopiles</taxon>
        <taxon>Oomycota</taxon>
        <taxon>Saprolegniomycetes</taxon>
        <taxon>Saprolegniales</taxon>
        <taxon>Verrucalvaceae</taxon>
        <taxon>Aphanomyces</taxon>
    </lineage>
</organism>
<gene>
    <name evidence="5" type="primary">Aste57867_1205</name>
    <name evidence="4" type="ORF">As57867_001204</name>
    <name evidence="5" type="ORF">ASTE57867_1205</name>
</gene>
<reference evidence="4" key="2">
    <citation type="submission" date="2019-06" db="EMBL/GenBank/DDBJ databases">
        <title>Genomics analysis of Aphanomyces spp. identifies a new class of oomycete effector associated with host adaptation.</title>
        <authorList>
            <person name="Gaulin E."/>
        </authorList>
    </citation>
    <scope>NUCLEOTIDE SEQUENCE</scope>
    <source>
        <strain evidence="4">CBS 578.67</strain>
    </source>
</reference>
<proteinExistence type="predicted"/>
<feature type="domain" description="WRKY19-like zinc finger" evidence="3">
    <location>
        <begin position="317"/>
        <end position="340"/>
    </location>
</feature>
<keyword evidence="1" id="KW-0175">Coiled coil</keyword>
<dbReference type="OrthoDB" id="10557220at2759"/>
<dbReference type="EMBL" id="VJMH01000085">
    <property type="protein sequence ID" value="KAF0719203.1"/>
    <property type="molecule type" value="Genomic_DNA"/>
</dbReference>
<feature type="compositionally biased region" description="Polar residues" evidence="2">
    <location>
        <begin position="1"/>
        <end position="11"/>
    </location>
</feature>
<protein>
    <submittedName>
        <fullName evidence="5">Aste57867_1205 protein</fullName>
    </submittedName>
</protein>
<feature type="compositionally biased region" description="Polar residues" evidence="2">
    <location>
        <begin position="32"/>
        <end position="51"/>
    </location>
</feature>
<dbReference type="Pfam" id="PF24906">
    <property type="entry name" value="Zf_WRKY19"/>
    <property type="match status" value="2"/>
</dbReference>